<dbReference type="Gene3D" id="2.60.120.260">
    <property type="entry name" value="Galactose-binding domain-like"/>
    <property type="match status" value="3"/>
</dbReference>
<feature type="domain" description="SLH" evidence="8">
    <location>
        <begin position="2340"/>
        <end position="2403"/>
    </location>
</feature>
<dbReference type="Pfam" id="PF03442">
    <property type="entry name" value="CBM_X2"/>
    <property type="match status" value="1"/>
</dbReference>
<evidence type="ECO:0000259" key="6">
    <source>
        <dbReference type="PROSITE" id="PS50022"/>
    </source>
</evidence>
<dbReference type="PROSITE" id="PS50022">
    <property type="entry name" value="FA58C_3"/>
    <property type="match status" value="1"/>
</dbReference>
<evidence type="ECO:0000256" key="3">
    <source>
        <dbReference type="ARBA" id="ARBA00023277"/>
    </source>
</evidence>
<evidence type="ECO:0000256" key="4">
    <source>
        <dbReference type="ARBA" id="ARBA00023326"/>
    </source>
</evidence>
<feature type="domain" description="SLH" evidence="8">
    <location>
        <begin position="2281"/>
        <end position="2339"/>
    </location>
</feature>
<name>A0A972K1W6_9BACL</name>
<feature type="domain" description="SLH" evidence="8">
    <location>
        <begin position="2407"/>
        <end position="2467"/>
    </location>
</feature>
<feature type="region of interest" description="Disordered" evidence="5">
    <location>
        <begin position="2045"/>
        <end position="2075"/>
    </location>
</feature>
<dbReference type="InterPro" id="IPR036116">
    <property type="entry name" value="FN3_sf"/>
</dbReference>
<dbReference type="InterPro" id="IPR014756">
    <property type="entry name" value="Ig_E-set"/>
</dbReference>
<dbReference type="Gene3D" id="2.60.40.10">
    <property type="entry name" value="Immunoglobulins"/>
    <property type="match status" value="2"/>
</dbReference>
<evidence type="ECO:0000313" key="9">
    <source>
        <dbReference type="EMBL" id="NOU93232.1"/>
    </source>
</evidence>
<feature type="compositionally biased region" description="Low complexity" evidence="5">
    <location>
        <begin position="2061"/>
        <end position="2074"/>
    </location>
</feature>
<protein>
    <submittedName>
        <fullName evidence="9">Uncharacterized protein</fullName>
    </submittedName>
</protein>
<accession>A0A972K1W6</accession>
<dbReference type="InterPro" id="IPR008979">
    <property type="entry name" value="Galactose-bd-like_sf"/>
</dbReference>
<dbReference type="Proteomes" id="UP000641588">
    <property type="component" value="Unassembled WGS sequence"/>
</dbReference>
<dbReference type="PANTHER" id="PTHR43308">
    <property type="entry name" value="OUTER MEMBRANE PROTEIN ALPHA-RELATED"/>
    <property type="match status" value="1"/>
</dbReference>
<feature type="domain" description="F5/8 type C" evidence="6">
    <location>
        <begin position="882"/>
        <end position="985"/>
    </location>
</feature>
<comment type="caution">
    <text evidence="9">The sequence shown here is derived from an EMBL/GenBank/DDBJ whole genome shotgun (WGS) entry which is preliminary data.</text>
</comment>
<dbReference type="InterPro" id="IPR013783">
    <property type="entry name" value="Ig-like_fold"/>
</dbReference>
<dbReference type="SUPFAM" id="SSF49785">
    <property type="entry name" value="Galactose-binding domain-like"/>
    <property type="match status" value="3"/>
</dbReference>
<reference evidence="9" key="1">
    <citation type="submission" date="2019-10" db="EMBL/GenBank/DDBJ databases">
        <title>Description of Paenibacillus glebae sp. nov.</title>
        <authorList>
            <person name="Carlier A."/>
            <person name="Qi S."/>
        </authorList>
    </citation>
    <scope>NUCLEOTIDE SEQUENCE</scope>
    <source>
        <strain evidence="9">LMG 31456</strain>
    </source>
</reference>
<dbReference type="GO" id="GO:0030245">
    <property type="term" value="P:cellulose catabolic process"/>
    <property type="evidence" value="ECO:0007669"/>
    <property type="project" value="UniProtKB-KW"/>
</dbReference>
<dbReference type="SUPFAM" id="SSF81296">
    <property type="entry name" value="E set domains"/>
    <property type="match status" value="1"/>
</dbReference>
<dbReference type="SMART" id="SM00060">
    <property type="entry name" value="FN3"/>
    <property type="match status" value="1"/>
</dbReference>
<dbReference type="PROSITE" id="PS51272">
    <property type="entry name" value="SLH"/>
    <property type="match status" value="3"/>
</dbReference>
<keyword evidence="3" id="KW-0119">Carbohydrate metabolism</keyword>
<dbReference type="InterPro" id="IPR051465">
    <property type="entry name" value="Cell_Envelope_Struct_Comp"/>
</dbReference>
<evidence type="ECO:0000259" key="7">
    <source>
        <dbReference type="PROSITE" id="PS50853"/>
    </source>
</evidence>
<dbReference type="RefSeq" id="WP_171651434.1">
    <property type="nucleotide sequence ID" value="NZ_WHOD01000045.1"/>
</dbReference>
<feature type="domain" description="Fibronectin type-III" evidence="7">
    <location>
        <begin position="1955"/>
        <end position="2045"/>
    </location>
</feature>
<dbReference type="Pfam" id="PF00041">
    <property type="entry name" value="fn3"/>
    <property type="match status" value="1"/>
</dbReference>
<dbReference type="SUPFAM" id="SSF49265">
    <property type="entry name" value="Fibronectin type III"/>
    <property type="match status" value="1"/>
</dbReference>
<dbReference type="Pfam" id="PF02368">
    <property type="entry name" value="Big_2"/>
    <property type="match status" value="1"/>
</dbReference>
<dbReference type="InterPro" id="IPR011081">
    <property type="entry name" value="Big_4"/>
</dbReference>
<evidence type="ECO:0000256" key="1">
    <source>
        <dbReference type="ARBA" id="ARBA00022729"/>
    </source>
</evidence>
<organism evidence="9 10">
    <name type="scientific">Paenibacillus foliorum</name>
    <dbReference type="NCBI Taxonomy" id="2654974"/>
    <lineage>
        <taxon>Bacteria</taxon>
        <taxon>Bacillati</taxon>
        <taxon>Bacillota</taxon>
        <taxon>Bacilli</taxon>
        <taxon>Bacillales</taxon>
        <taxon>Paenibacillaceae</taxon>
        <taxon>Paenibacillus</taxon>
    </lineage>
</organism>
<gene>
    <name evidence="9" type="ORF">GC093_08360</name>
</gene>
<keyword evidence="2" id="KW-0136">Cellulose degradation</keyword>
<feature type="region of interest" description="Disordered" evidence="5">
    <location>
        <begin position="455"/>
        <end position="474"/>
    </location>
</feature>
<dbReference type="SMART" id="SM00635">
    <property type="entry name" value="BID_2"/>
    <property type="match status" value="1"/>
</dbReference>
<evidence type="ECO:0000256" key="2">
    <source>
        <dbReference type="ARBA" id="ARBA00023001"/>
    </source>
</evidence>
<dbReference type="Pfam" id="PF00395">
    <property type="entry name" value="SLH"/>
    <property type="match status" value="3"/>
</dbReference>
<dbReference type="SUPFAM" id="SSF49373">
    <property type="entry name" value="Invasin/intimin cell-adhesion fragments"/>
    <property type="match status" value="1"/>
</dbReference>
<dbReference type="InterPro" id="IPR003343">
    <property type="entry name" value="Big_2"/>
</dbReference>
<evidence type="ECO:0000256" key="5">
    <source>
        <dbReference type="SAM" id="MobiDB-lite"/>
    </source>
</evidence>
<keyword evidence="10" id="KW-1185">Reference proteome</keyword>
<dbReference type="InterPro" id="IPR001119">
    <property type="entry name" value="SLH_dom"/>
</dbReference>
<dbReference type="CDD" id="cd00063">
    <property type="entry name" value="FN3"/>
    <property type="match status" value="1"/>
</dbReference>
<dbReference type="PROSITE" id="PS50853">
    <property type="entry name" value="FN3"/>
    <property type="match status" value="1"/>
</dbReference>
<dbReference type="Pfam" id="PF07532">
    <property type="entry name" value="Big_4"/>
    <property type="match status" value="3"/>
</dbReference>
<evidence type="ECO:0000313" key="10">
    <source>
        <dbReference type="Proteomes" id="UP000641588"/>
    </source>
</evidence>
<dbReference type="InterPro" id="IPR000421">
    <property type="entry name" value="FA58C"/>
</dbReference>
<feature type="compositionally biased region" description="Basic and acidic residues" evidence="5">
    <location>
        <begin position="455"/>
        <end position="469"/>
    </location>
</feature>
<dbReference type="InterPro" id="IPR003961">
    <property type="entry name" value="FN3_dom"/>
</dbReference>
<feature type="compositionally biased region" description="Polar residues" evidence="5">
    <location>
        <begin position="2045"/>
        <end position="2056"/>
    </location>
</feature>
<dbReference type="PANTHER" id="PTHR43308:SF5">
    <property type="entry name" value="S-LAYER PROTEIN _ PEPTIDOGLYCAN ENDO-BETA-N-ACETYLGLUCOSAMINIDASE"/>
    <property type="match status" value="1"/>
</dbReference>
<dbReference type="InterPro" id="IPR008964">
    <property type="entry name" value="Invasin/intimin_cell_adhesion"/>
</dbReference>
<sequence length="2467" mass="267018">MFIMMLKQQVLKKVLSLILIFSLGLSLFNLSVLPASTVHAVQGDNLGTLEVKVNKPVNAVVDLTNATIDISLPYGTLYQMINVTTNPGATATLYRSNGTTAIPFAASGINKDDAKLDQFSISGTTLYSLIVTDKNNSSNSKSYTITVHVDSVLPPITGPLGPNDNYSPLNIKAGEDAWDVLGASKIGNGSTTGAIEGPGIPSSYSGKSWSESVYDRSGDYPAASTVDESWLGDNMYLQTIGKNDLNALTKYGIANVPGSNKLNSDILRYHEFLPFVTPDGVSRDDGDRGAVNSDRQRLEIKSNTGAANIAANSVGGDIMTHHWRFMLPSETLRFQHDVGDKRAGDFIEPHRFWHIFQLKEVAGNAAGQPVTTLTLVSSGGKGQLEFRNNPDGNYADRIKPLFTIPFDKVVDRWLDMEVTILTADKGYVYGKLVDLETNNVMFEGGMTAETYRRPEVKNPTTGRDERGDLPIESGQQNRSKWGLYRGLYNGEGDAAYKDEFQAATMYLADVHLVKRDKDSYIFPDGWNPNIQPKDVTAWARPLGIMASKGTAFSSLGLPTQLDATLSTGKTEKVNVTWNSTDYQPDSTGTNKIYGKFNGIGITNLQNIQPYIEVTLTDYKNWAVTPGAKIKVVSSGTSNPKEYFIDDEATNYWQANSSLVTPDAGNHQYWAAVQMEKKIEVSKIQIEWTNNSSYLNNYQMYYTNDAAAYDELVEGNNFSTSTKGTEKPLQTAHGGSWIPISGVGKTTPLSNNEKVDQTLTTPIAAQYVLLVSDVTQSKPNGSGVGIRSNVFRVFGETSRSLTINKNSLNLAIGKTESLQAEVLPEETPIKKVTWESANPSVATVDANGLVTGVSAGTAVITVSYGSLSQTCTVTVADVPVIPSGSVSLLAPSRFTPQAGVNLKVSSEASDHPGVDALLSGGSGYWRNSSSDVYKSNYSPSSLALTVDFGTPKTIDKLYLEIPNIISNIQSNATRFEVYYSNDPKSWASAPVASDSDKANNYDWKANGWTLAGGTETEGLWSYVTYNGQKWGYDTKTFVYPFTARYVMVNTVLVGPRDKRVDDTKSMMGISGLAIYGKDSVTNATGLVPDKETYSTWDQVSPISTHINLANGQALTSITKGDTALRQDNDYSLSGNTVTLTLPYLAKLPLGTNEFTFHFNNGNPSIFALNVTARGYGENNKTIKMNAIAGVSPYNILGGAMGTDEPVEGVTKRIRDAYHAFYGDQPRATAADDHIKSIWDSTLKKDVFKIFEYGRGLNNEFIEKTRDGEYGHKGVFDWNLGYVVDGAATTDRQRVEIRPSEDSTGDFVAYEGDLVSYDWLWNIPDGNQWNQPNFRHIFQLKATNAQAADTLQGGNTGGENGAYIIAMSISGTTSRDLVVNHNRYDGDKTLMRIPLKEIDGHWIKVELNALISDSGWLTVKITDTVTGKVYTFDSPDVYQVFPNQGAGDGIKDLWRRPERSGSFETEYPATFDQYERPKWGIYRSSANGTNSAYDAELQLADITISKVASGISSVNLALNKKAYNVGTTEGANPIQLQSAKANEYGNADKLTKGVLQDPTKWNVTNVTSLDQIGNYSWLGTNGDRKGSFVIDLGQAMDFSQMRLFAKSNRLKGVTVYVSDDFTNHSSSADFDAMTFKQVDIKTAQGFTYATGNNNGGTDSEDSSYPINLGKTYHSRYIKVSVENASGGNTGADLTGPPRLTQVQVFNAPRPPQNLIVEASGSAKILKWDSNDLSEGYTVYDGTKVLADLQKGATSYTLPSDMTDLSKVAVRSKGTDPYSRKFMISAPAIPADPLVLPKIVGITPVSITTKVGIAPIMPTVVSAVYSNNTTQQLAVAWDNINASQYASVGSFTVQGTVTSTTYKALANITVTSVDIPAPVIVSITPISITTKAGTAPTLPTVVSAVYNNNTTQQLAVTWNNINASQYASAGSFTVQGTVAGTSIKAEATITVIQPIWPSNSSLTVTAVTARTATLNWTAAQASRGVTGYKLYSVTANTYSELASIGNVLMYELTGLTPNSNYTYIIQAIDTDGTRSVFGPTVSFNTASVTSRTHTGSTPAPVTDSGNTTTSTTGSSGSRVTLDLEKDAKVTKETTADGKTVTKVTVDADKLDKALLNSLVVIEVKGSDSTVQVELPGNAILNANSKQNNPVIQIQVNGASYELPVGVLKNIPKDSIVTVRISNVSGKARDDVNTAVRDLNVKQVITNPIEFTILVNGKEISDFGGVYVKRTIVLGMMTVDSSKITAVWMDSNNQFHFVPATITTNNGSVEISIRSPHNSIYTVIQSDKSFTDLQGHWAKADIELLANKRIVNGTTDQQFAPELNITRSEFAALLVRSLGLVEVKADGFRDVQPSDWFAGAVGTAYKAGLITGYEDGTFKPNDKINREQMVAMMIRAMRFGGKEIQADNAILNRFADSSEIGDWSRASVSQALSVGLIQGVSDNAFMPNEPATRAQAAAILKRMLQSLQFIN</sequence>
<keyword evidence="1" id="KW-0732">Signal</keyword>
<dbReference type="EMBL" id="WHOD01000045">
    <property type="protein sequence ID" value="NOU93232.1"/>
    <property type="molecule type" value="Genomic_DNA"/>
</dbReference>
<proteinExistence type="predicted"/>
<keyword evidence="4" id="KW-0624">Polysaccharide degradation</keyword>
<dbReference type="Gene3D" id="2.60.40.1080">
    <property type="match status" value="1"/>
</dbReference>
<dbReference type="InterPro" id="IPR005102">
    <property type="entry name" value="Carbo-bd_X2"/>
</dbReference>
<evidence type="ECO:0000259" key="8">
    <source>
        <dbReference type="PROSITE" id="PS51272"/>
    </source>
</evidence>